<protein>
    <submittedName>
        <fullName evidence="1 3">Uncharacterized protein</fullName>
    </submittedName>
</protein>
<dbReference type="Proteomes" id="UP000279833">
    <property type="component" value="Unassembled WGS sequence"/>
</dbReference>
<evidence type="ECO:0000313" key="2">
    <source>
        <dbReference type="Proteomes" id="UP000279833"/>
    </source>
</evidence>
<dbReference type="AlphaFoldDB" id="A0A183KR96"/>
<evidence type="ECO:0000313" key="3">
    <source>
        <dbReference type="WBParaSite" id="SCUD_0001758501-mRNA-1"/>
    </source>
</evidence>
<sequence length="55" mass="5909">MRELLFVVEPTEDKNSLQYSLLGGIPSVPTNLCSGSSLDTLPSVLLLDPIFCSVV</sequence>
<evidence type="ECO:0000313" key="1">
    <source>
        <dbReference type="EMBL" id="VDP63846.1"/>
    </source>
</evidence>
<dbReference type="EMBL" id="UZAK01039970">
    <property type="protein sequence ID" value="VDP63846.1"/>
    <property type="molecule type" value="Genomic_DNA"/>
</dbReference>
<reference evidence="1 2" key="2">
    <citation type="submission" date="2018-11" db="EMBL/GenBank/DDBJ databases">
        <authorList>
            <consortium name="Pathogen Informatics"/>
        </authorList>
    </citation>
    <scope>NUCLEOTIDE SEQUENCE [LARGE SCALE GENOMIC DNA]</scope>
    <source>
        <strain evidence="1">Dakar</strain>
        <strain evidence="2">Dakar, Senegal</strain>
    </source>
</reference>
<name>A0A183KR96_9TREM</name>
<accession>A0A183KR96</accession>
<reference evidence="3" key="1">
    <citation type="submission" date="2016-06" db="UniProtKB">
        <authorList>
            <consortium name="WormBaseParasite"/>
        </authorList>
    </citation>
    <scope>IDENTIFICATION</scope>
</reference>
<keyword evidence="2" id="KW-1185">Reference proteome</keyword>
<organism evidence="3">
    <name type="scientific">Schistosoma curassoni</name>
    <dbReference type="NCBI Taxonomy" id="6186"/>
    <lineage>
        <taxon>Eukaryota</taxon>
        <taxon>Metazoa</taxon>
        <taxon>Spiralia</taxon>
        <taxon>Lophotrochozoa</taxon>
        <taxon>Platyhelminthes</taxon>
        <taxon>Trematoda</taxon>
        <taxon>Digenea</taxon>
        <taxon>Strigeidida</taxon>
        <taxon>Schistosomatoidea</taxon>
        <taxon>Schistosomatidae</taxon>
        <taxon>Schistosoma</taxon>
    </lineage>
</organism>
<proteinExistence type="predicted"/>
<dbReference type="WBParaSite" id="SCUD_0001758501-mRNA-1">
    <property type="protein sequence ID" value="SCUD_0001758501-mRNA-1"/>
    <property type="gene ID" value="SCUD_0001758501"/>
</dbReference>
<gene>
    <name evidence="1" type="ORF">SCUD_LOCUS17582</name>
</gene>